<dbReference type="OMA" id="WVLVEAF"/>
<accession>A0A8C4EN34</accession>
<reference evidence="2" key="2">
    <citation type="submission" date="2025-09" db="UniProtKB">
        <authorList>
            <consortium name="Ensembl"/>
        </authorList>
    </citation>
    <scope>IDENTIFICATION</scope>
</reference>
<sequence length="221" mass="24652">MWVLHKTGLLVLVLVLMVLGSNAAPEGCGLPERLTKPHLRKVLEVRWVLVQAFADYPAGVELVSRLNSSLLEVDLKDDNETVQFTERNTVSGMCLIFRGNLSAPDPETSNHTLLLLSSVQEFDSKVSPYDDQGRADVYQSCPECLTMVYHGVFEGTPGRMLLIYRSEGKHLDVEQLKAARSANAQTAECLKFNILSQFNYDGIAEFCLDKKEEEKEASDGR</sequence>
<keyword evidence="3" id="KW-1185">Reference proteome</keyword>
<dbReference type="RefSeq" id="XP_051246936.1">
    <property type="nucleotide sequence ID" value="XM_051390976.1"/>
</dbReference>
<protein>
    <submittedName>
        <fullName evidence="2">Uncharacterized protein</fullName>
    </submittedName>
</protein>
<keyword evidence="1" id="KW-0732">Signal</keyword>
<evidence type="ECO:0000313" key="3">
    <source>
        <dbReference type="Proteomes" id="UP000694389"/>
    </source>
</evidence>
<reference evidence="2" key="1">
    <citation type="submission" date="2025-08" db="UniProtKB">
        <authorList>
            <consortium name="Ensembl"/>
        </authorList>
    </citation>
    <scope>IDENTIFICATION</scope>
</reference>
<feature type="signal peptide" evidence="1">
    <location>
        <begin position="1"/>
        <end position="23"/>
    </location>
</feature>
<dbReference type="InterPro" id="IPR012674">
    <property type="entry name" value="Calycin"/>
</dbReference>
<feature type="chain" id="PRO_5034869733" evidence="1">
    <location>
        <begin position="24"/>
        <end position="221"/>
    </location>
</feature>
<dbReference type="Proteomes" id="UP000694389">
    <property type="component" value="Unassembled WGS sequence"/>
</dbReference>
<dbReference type="AlphaFoldDB" id="A0A8C4EN34"/>
<evidence type="ECO:0000313" key="2">
    <source>
        <dbReference type="Ensembl" id="ENSDLAP00005021715.1"/>
    </source>
</evidence>
<dbReference type="Gene3D" id="2.40.128.20">
    <property type="match status" value="1"/>
</dbReference>
<organism evidence="2 3">
    <name type="scientific">Dicentrarchus labrax</name>
    <name type="common">European seabass</name>
    <name type="synonym">Morone labrax</name>
    <dbReference type="NCBI Taxonomy" id="13489"/>
    <lineage>
        <taxon>Eukaryota</taxon>
        <taxon>Metazoa</taxon>
        <taxon>Chordata</taxon>
        <taxon>Craniata</taxon>
        <taxon>Vertebrata</taxon>
        <taxon>Euteleostomi</taxon>
        <taxon>Actinopterygii</taxon>
        <taxon>Neopterygii</taxon>
        <taxon>Teleostei</taxon>
        <taxon>Neoteleostei</taxon>
        <taxon>Acanthomorphata</taxon>
        <taxon>Eupercaria</taxon>
        <taxon>Moronidae</taxon>
        <taxon>Dicentrarchus</taxon>
    </lineage>
</organism>
<dbReference type="Ensembl" id="ENSDLAT00005023250.2">
    <property type="protein sequence ID" value="ENSDLAP00005021715.1"/>
    <property type="gene ID" value="ENSDLAG00005010028.2"/>
</dbReference>
<dbReference type="GeneID" id="127358080"/>
<dbReference type="GeneTree" id="ENSGT00940000168606"/>
<name>A0A8C4EN34_DICLA</name>
<evidence type="ECO:0000256" key="1">
    <source>
        <dbReference type="SAM" id="SignalP"/>
    </source>
</evidence>
<gene>
    <name evidence="2" type="primary">LOC127358080</name>
</gene>
<dbReference type="OrthoDB" id="8929479at2759"/>
<proteinExistence type="predicted"/>